<feature type="transmembrane region" description="Helical" evidence="1">
    <location>
        <begin position="55"/>
        <end position="76"/>
    </location>
</feature>
<dbReference type="AlphaFoldDB" id="A0A238L277"/>
<sequence length="102" mass="11462">MALFDLTRWPALLVFALAGAVATCFAFVSVNLFVQAMAGAAFLQRHGWTAVRYGALYQVAELAFWGALALACWLVFKVCEAELTDRYRRWCARRRGPDQDGR</sequence>
<evidence type="ECO:0000313" key="2">
    <source>
        <dbReference type="EMBL" id="SMX49109.1"/>
    </source>
</evidence>
<keyword evidence="1" id="KW-0472">Membrane</keyword>
<gene>
    <name evidence="2" type="ORF">MAA8898_04189</name>
</gene>
<dbReference type="RefSeq" id="WP_094022941.1">
    <property type="nucleotide sequence ID" value="NZ_FXYF01000015.1"/>
</dbReference>
<organism evidence="2 3">
    <name type="scientific">Maliponia aquimaris</name>
    <dbReference type="NCBI Taxonomy" id="1673631"/>
    <lineage>
        <taxon>Bacteria</taxon>
        <taxon>Pseudomonadati</taxon>
        <taxon>Pseudomonadota</taxon>
        <taxon>Alphaproteobacteria</taxon>
        <taxon>Rhodobacterales</taxon>
        <taxon>Paracoccaceae</taxon>
        <taxon>Maliponia</taxon>
    </lineage>
</organism>
<dbReference type="EMBL" id="FXYF01000015">
    <property type="protein sequence ID" value="SMX49109.1"/>
    <property type="molecule type" value="Genomic_DNA"/>
</dbReference>
<accession>A0A238L277</accession>
<feature type="transmembrane region" description="Helical" evidence="1">
    <location>
        <begin position="12"/>
        <end position="34"/>
    </location>
</feature>
<dbReference type="Proteomes" id="UP000207598">
    <property type="component" value="Unassembled WGS sequence"/>
</dbReference>
<dbReference type="OrthoDB" id="7865114at2"/>
<evidence type="ECO:0000313" key="3">
    <source>
        <dbReference type="Proteomes" id="UP000207598"/>
    </source>
</evidence>
<name>A0A238L277_9RHOB</name>
<keyword evidence="3" id="KW-1185">Reference proteome</keyword>
<keyword evidence="1" id="KW-0812">Transmembrane</keyword>
<evidence type="ECO:0000256" key="1">
    <source>
        <dbReference type="SAM" id="Phobius"/>
    </source>
</evidence>
<reference evidence="2 3" key="1">
    <citation type="submission" date="2017-05" db="EMBL/GenBank/DDBJ databases">
        <authorList>
            <person name="Song R."/>
            <person name="Chenine A.L."/>
            <person name="Ruprecht R.M."/>
        </authorList>
    </citation>
    <scope>NUCLEOTIDE SEQUENCE [LARGE SCALE GENOMIC DNA]</scope>
    <source>
        <strain evidence="2 3">CECT 8898</strain>
    </source>
</reference>
<proteinExistence type="predicted"/>
<keyword evidence="1" id="KW-1133">Transmembrane helix</keyword>
<protein>
    <submittedName>
        <fullName evidence="2">Uncharacterized protein</fullName>
    </submittedName>
</protein>